<reference evidence="1 2" key="1">
    <citation type="submission" date="2018-04" db="EMBL/GenBank/DDBJ databases">
        <title>Sphingobacterium sp. M46 Genome.</title>
        <authorList>
            <person name="Cheng J."/>
            <person name="Li Y."/>
        </authorList>
    </citation>
    <scope>NUCLEOTIDE SEQUENCE [LARGE SCALE GENOMIC DNA]</scope>
    <source>
        <strain evidence="1 2">M46</strain>
    </source>
</reference>
<keyword evidence="2" id="KW-1185">Reference proteome</keyword>
<organism evidence="1 2">
    <name type="scientific">Sphingobacterium athyrii</name>
    <dbReference type="NCBI Taxonomy" id="2152717"/>
    <lineage>
        <taxon>Bacteria</taxon>
        <taxon>Pseudomonadati</taxon>
        <taxon>Bacteroidota</taxon>
        <taxon>Sphingobacteriia</taxon>
        <taxon>Sphingobacteriales</taxon>
        <taxon>Sphingobacteriaceae</taxon>
        <taxon>Sphingobacterium</taxon>
    </lineage>
</organism>
<evidence type="ECO:0000313" key="2">
    <source>
        <dbReference type="Proteomes" id="UP000250831"/>
    </source>
</evidence>
<gene>
    <name evidence="1" type="ORF">DCO56_14540</name>
</gene>
<name>A0A363NUR6_9SPHI</name>
<comment type="caution">
    <text evidence="1">The sequence shown here is derived from an EMBL/GenBank/DDBJ whole genome shotgun (WGS) entry which is preliminary data.</text>
</comment>
<evidence type="ECO:0000313" key="1">
    <source>
        <dbReference type="EMBL" id="PUV24556.1"/>
    </source>
</evidence>
<sequence length="184" mass="21423">MNIYKIQTDYSYKNISAKDEVTINQFKDFKGQTLAGMWKVPEFQLLEDVTDVKSEKNSEQTKKRDFDARSYGNMLFIKNEFDSLFNQMNIELLPIIIESGEPVFSFLNVLDIVEAIDFSNLDYQQSMEMLKSNNIKFIKAHIGELQIFRDKKLITFYYCTEDFKTLIEVNGIKGLEFEQVGAAT</sequence>
<proteinExistence type="predicted"/>
<accession>A0A363NUR6</accession>
<dbReference type="EMBL" id="QCXX01000003">
    <property type="protein sequence ID" value="PUV24556.1"/>
    <property type="molecule type" value="Genomic_DNA"/>
</dbReference>
<protein>
    <submittedName>
        <fullName evidence="1">Uncharacterized protein</fullName>
    </submittedName>
</protein>
<dbReference type="RefSeq" id="WP_108634484.1">
    <property type="nucleotide sequence ID" value="NZ_QCXX01000003.1"/>
</dbReference>
<dbReference type="AlphaFoldDB" id="A0A363NUR6"/>
<dbReference type="Proteomes" id="UP000250831">
    <property type="component" value="Unassembled WGS sequence"/>
</dbReference>
<dbReference type="OrthoDB" id="1148479at2"/>